<comment type="caution">
    <text evidence="2">The sequence shown here is derived from an EMBL/GenBank/DDBJ whole genome shotgun (WGS) entry which is preliminary data.</text>
</comment>
<dbReference type="InterPro" id="IPR048428">
    <property type="entry name" value="YobI-NTPase"/>
</dbReference>
<dbReference type="Proteomes" id="UP000677918">
    <property type="component" value="Unassembled WGS sequence"/>
</dbReference>
<reference evidence="2" key="1">
    <citation type="submission" date="2021-04" db="EMBL/GenBank/DDBJ databases">
        <title>Draft genome sequence of Xylanibacillus composti strain K13.</title>
        <authorList>
            <person name="Uke A."/>
            <person name="Chhe C."/>
            <person name="Baramee S."/>
            <person name="Kosugi A."/>
        </authorList>
    </citation>
    <scope>NUCLEOTIDE SEQUENCE</scope>
    <source>
        <strain evidence="2">K13</strain>
    </source>
</reference>
<dbReference type="Pfam" id="PF20693">
    <property type="entry name" value="YobI-ATPase"/>
    <property type="match status" value="1"/>
</dbReference>
<dbReference type="AlphaFoldDB" id="A0A8J4H005"/>
<evidence type="ECO:0000313" key="3">
    <source>
        <dbReference type="Proteomes" id="UP000677918"/>
    </source>
</evidence>
<evidence type="ECO:0000259" key="1">
    <source>
        <dbReference type="Pfam" id="PF20693"/>
    </source>
</evidence>
<keyword evidence="3" id="KW-1185">Reference proteome</keyword>
<gene>
    <name evidence="2" type="ORF">XYCOK13_11920</name>
</gene>
<feature type="domain" description="YobI-like P-loop NTPase" evidence="1">
    <location>
        <begin position="26"/>
        <end position="252"/>
    </location>
</feature>
<accession>A0A8J4H005</accession>
<name>A0A8J4H005_9BACL</name>
<sequence length="1058" mass="126390">MFEQWSSYIIGLPASWLATILEFTINEHAPLVSGIISVLIPFRLLYKLIKTQMNRNVFRKLNLQGNEIEIFEESDESYFDKYLNEVLYLFESVEAGVIVFEDMDRFNANRIFERLREINTLANIQLKKEDKPPIRFFYLLRDDIFISKDRTKFFDFIIPIVPVVDSSNSYDQFISHFEDGDIYHKFDENFLQGLSLYIDDMRILKNIYNEFVVYNDRLNTTEQDWNKMLAIIAYKNLFPRDFSDLQLNQGMVFALFSKKDEFSKKEIERLKQLAELKKIEIEDVKKEYLISIEELQDAYRAKSSRITNQGNPRKLRDEYEREYKEVFPVRKKTVEIGRDNRISELEEELFKIERDIVFTQTKQLKEIINRDNIDSIFKITVKNEIGIETNFHEIKSSEYFDLLKYLIRNGFIDESYQDYMTYFYANSISRVDKTFLRSITDKKAKEYTYRLKNPKLVTARLREVDLDQEEALNFDLFEYLLQTVENQKYLNRFLNQLRETKNFKFIGAYFDTERETEAFVKSMNREWSAMFQLIVQDRRLTDKQIRLYSIYTLYYSSDQDIQAVNIDNSLTQYISESIDYLDINEPRSDRLIERFKKLNVSFIIIDKANPELLEKVYSESLFVLNFENLVLMLRSFYSIENEENILHRNYSLVLSRPDSPLAQYIHNHISDYVHIILENSRQKIDDDESAALEILNNDSIPLEQKKQYVQYLQTCIVSISSVDDRDLWKDLIYRRLVSYTEQNIIDYFEHNETLTIELIGFIDDNNSTLNFTSYEGDLEKLFNEVIVCNKLTNEKYNEILTTLHIPYDVFNVDGISDEKFRIIVDKEIVPMNLESLSFIREQYSSQTFYYIKRNLDDYVNLMTQESFLVEEMLEVISWDIADKFKLQLLEFTTEKLTILNRNYSDTVNAYILNHNIDPDDLPQLFSTYRNWNTEIQRIIVELAKGKIELIVTEGIKICHSLLKVLLLTEDLELNEKITLLALSLKDMDRDTCQGYLKELGLIEYQKIFEPRTRPRYEINEANEQLLTAFKRKGWISDYTRDNDEYYKVIRNRERTYLL</sequence>
<organism evidence="2 3">
    <name type="scientific">Xylanibacillus composti</name>
    <dbReference type="NCBI Taxonomy" id="1572762"/>
    <lineage>
        <taxon>Bacteria</taxon>
        <taxon>Bacillati</taxon>
        <taxon>Bacillota</taxon>
        <taxon>Bacilli</taxon>
        <taxon>Bacillales</taxon>
        <taxon>Paenibacillaceae</taxon>
        <taxon>Xylanibacillus</taxon>
    </lineage>
</organism>
<dbReference type="EMBL" id="BOVK01000015">
    <property type="protein sequence ID" value="GIQ68368.1"/>
    <property type="molecule type" value="Genomic_DNA"/>
</dbReference>
<evidence type="ECO:0000313" key="2">
    <source>
        <dbReference type="EMBL" id="GIQ68368.1"/>
    </source>
</evidence>
<protein>
    <recommendedName>
        <fullName evidence="1">YobI-like P-loop NTPase domain-containing protein</fullName>
    </recommendedName>
</protein>
<proteinExistence type="predicted"/>